<dbReference type="FunFam" id="3.30.70.2570:FF:000001">
    <property type="entry name" value="Translation factor GUF1, mitochondrial"/>
    <property type="match status" value="1"/>
</dbReference>
<comment type="subcellular location">
    <subcellularLocation>
        <location evidence="12">Cell membrane</location>
        <topology evidence="12">Peripheral membrane protein</topology>
        <orientation evidence="12">Cytoplasmic side</orientation>
    </subcellularLocation>
</comment>
<dbReference type="GO" id="GO:0003746">
    <property type="term" value="F:translation elongation factor activity"/>
    <property type="evidence" value="ECO:0007669"/>
    <property type="project" value="UniProtKB-UniRule"/>
</dbReference>
<dbReference type="InterPro" id="IPR027417">
    <property type="entry name" value="P-loop_NTPase"/>
</dbReference>
<comment type="caution">
    <text evidence="14">The sequence shown here is derived from an EMBL/GenBank/DDBJ whole genome shotgun (WGS) entry which is preliminary data.</text>
</comment>
<evidence type="ECO:0000313" key="14">
    <source>
        <dbReference type="EMBL" id="GAB64261.1"/>
    </source>
</evidence>
<keyword evidence="3 12" id="KW-0547">Nucleotide-binding</keyword>
<dbReference type="InterPro" id="IPR000640">
    <property type="entry name" value="EFG_V-like"/>
</dbReference>
<keyword evidence="2 12" id="KW-1003">Cell membrane</keyword>
<dbReference type="InterPro" id="IPR013842">
    <property type="entry name" value="LepA_CTD"/>
</dbReference>
<dbReference type="PRINTS" id="PR00315">
    <property type="entry name" value="ELONGATNFCT"/>
</dbReference>
<evidence type="ECO:0000259" key="13">
    <source>
        <dbReference type="PROSITE" id="PS51722"/>
    </source>
</evidence>
<dbReference type="Gene3D" id="3.30.70.2570">
    <property type="entry name" value="Elongation factor 4, C-terminal domain"/>
    <property type="match status" value="1"/>
</dbReference>
<dbReference type="AlphaFoldDB" id="I3IRB6"/>
<protein>
    <recommendedName>
        <fullName evidence="11 12">Elongation factor 4</fullName>
        <shortName evidence="12">EF-4</shortName>
        <ecNumber evidence="11 12">3.6.5.n1</ecNumber>
    </recommendedName>
    <alternativeName>
        <fullName evidence="12">Ribosomal back-translocase LepA</fullName>
    </alternativeName>
</protein>
<dbReference type="SUPFAM" id="SSF54980">
    <property type="entry name" value="EF-G C-terminal domain-like"/>
    <property type="match status" value="2"/>
</dbReference>
<dbReference type="FunFam" id="3.30.70.870:FF:000004">
    <property type="entry name" value="Translation factor GUF1, mitochondrial"/>
    <property type="match status" value="1"/>
</dbReference>
<dbReference type="Pfam" id="PF06421">
    <property type="entry name" value="LepA_C"/>
    <property type="match status" value="1"/>
</dbReference>
<dbReference type="FunFam" id="2.40.30.10:FF:000015">
    <property type="entry name" value="Translation factor GUF1, mitochondrial"/>
    <property type="match status" value="1"/>
</dbReference>
<dbReference type="CDD" id="cd01890">
    <property type="entry name" value="LepA"/>
    <property type="match status" value="1"/>
</dbReference>
<dbReference type="NCBIfam" id="TIGR01393">
    <property type="entry name" value="lepA"/>
    <property type="match status" value="1"/>
</dbReference>
<organism evidence="14 15">
    <name type="scientific">Candidatus Jettenia caeni</name>
    <dbReference type="NCBI Taxonomy" id="247490"/>
    <lineage>
        <taxon>Bacteria</taxon>
        <taxon>Pseudomonadati</taxon>
        <taxon>Planctomycetota</taxon>
        <taxon>Candidatus Brocadiia</taxon>
        <taxon>Candidatus Brocadiales</taxon>
        <taxon>Candidatus Brocadiaceae</taxon>
        <taxon>Candidatus Jettenia</taxon>
    </lineage>
</organism>
<dbReference type="Gene3D" id="3.40.50.300">
    <property type="entry name" value="P-loop containing nucleotide triphosphate hydrolases"/>
    <property type="match status" value="1"/>
</dbReference>
<evidence type="ECO:0000256" key="9">
    <source>
        <dbReference type="ARBA" id="ARBA00057626"/>
    </source>
</evidence>
<dbReference type="EMBL" id="BAFH01000004">
    <property type="protein sequence ID" value="GAB64261.1"/>
    <property type="molecule type" value="Genomic_DNA"/>
</dbReference>
<keyword evidence="15" id="KW-1185">Reference proteome</keyword>
<keyword evidence="6 12" id="KW-0342">GTP-binding</keyword>
<dbReference type="CDD" id="cd03709">
    <property type="entry name" value="lepA_C"/>
    <property type="match status" value="1"/>
</dbReference>
<dbReference type="Pfam" id="PF00679">
    <property type="entry name" value="EFG_C"/>
    <property type="match status" value="1"/>
</dbReference>
<dbReference type="Gene3D" id="2.40.30.10">
    <property type="entry name" value="Translation factors"/>
    <property type="match status" value="1"/>
</dbReference>
<dbReference type="GO" id="GO:0045727">
    <property type="term" value="P:positive regulation of translation"/>
    <property type="evidence" value="ECO:0007669"/>
    <property type="project" value="UniProtKB-UniRule"/>
</dbReference>
<dbReference type="GO" id="GO:0005525">
    <property type="term" value="F:GTP binding"/>
    <property type="evidence" value="ECO:0007669"/>
    <property type="project" value="UniProtKB-UniRule"/>
</dbReference>
<dbReference type="InterPro" id="IPR000795">
    <property type="entry name" value="T_Tr_GTP-bd_dom"/>
</dbReference>
<evidence type="ECO:0000256" key="10">
    <source>
        <dbReference type="ARBA" id="ARBA00061052"/>
    </source>
</evidence>
<evidence type="ECO:0000256" key="4">
    <source>
        <dbReference type="ARBA" id="ARBA00022801"/>
    </source>
</evidence>
<comment type="similarity">
    <text evidence="1 12">Belongs to the TRAFAC class translation factor GTPase superfamily. Classic translation factor GTPase family. LepA subfamily.</text>
</comment>
<evidence type="ECO:0000256" key="1">
    <source>
        <dbReference type="ARBA" id="ARBA00005454"/>
    </source>
</evidence>
<dbReference type="InterPro" id="IPR041095">
    <property type="entry name" value="EFG_II"/>
</dbReference>
<evidence type="ECO:0000313" key="15">
    <source>
        <dbReference type="Proteomes" id="UP000002985"/>
    </source>
</evidence>
<dbReference type="FunFam" id="3.40.50.300:FF:000078">
    <property type="entry name" value="Elongation factor 4"/>
    <property type="match status" value="1"/>
</dbReference>
<evidence type="ECO:0000256" key="12">
    <source>
        <dbReference type="HAMAP-Rule" id="MF_00071"/>
    </source>
</evidence>
<name>I3IRB6_9BACT</name>
<dbReference type="InterPro" id="IPR035647">
    <property type="entry name" value="EFG_III/V"/>
</dbReference>
<dbReference type="InterPro" id="IPR004161">
    <property type="entry name" value="EFTu-like_2"/>
</dbReference>
<dbReference type="GO" id="GO:0043022">
    <property type="term" value="F:ribosome binding"/>
    <property type="evidence" value="ECO:0007669"/>
    <property type="project" value="UniProtKB-UniRule"/>
</dbReference>
<dbReference type="Pfam" id="PF03144">
    <property type="entry name" value="GTP_EFTU_D2"/>
    <property type="match status" value="1"/>
</dbReference>
<dbReference type="GO" id="GO:0005886">
    <property type="term" value="C:plasma membrane"/>
    <property type="evidence" value="ECO:0007669"/>
    <property type="project" value="UniProtKB-SubCell"/>
</dbReference>
<evidence type="ECO:0000256" key="2">
    <source>
        <dbReference type="ARBA" id="ARBA00022475"/>
    </source>
</evidence>
<reference evidence="14 15" key="1">
    <citation type="journal article" date="2012" name="FEBS Lett.">
        <title>Anammox organism KSU-1 expresses a NirK-type copper-containing nitrite reductase instead of a NirS-type with cytochrome cd1.</title>
        <authorList>
            <person name="Hira D."/>
            <person name="Toh H."/>
            <person name="Migita C.T."/>
            <person name="Okubo H."/>
            <person name="Nishiyama T."/>
            <person name="Hattori M."/>
            <person name="Furukawa K."/>
            <person name="Fujii T."/>
        </authorList>
    </citation>
    <scope>NUCLEOTIDE SEQUENCE [LARGE SCALE GENOMIC DNA]</scope>
</reference>
<dbReference type="PANTHER" id="PTHR43512:SF4">
    <property type="entry name" value="TRANSLATION FACTOR GUF1 HOMOLOG, CHLOROPLASTIC"/>
    <property type="match status" value="1"/>
</dbReference>
<comment type="function">
    <text evidence="9 12">Required for accurate and efficient protein synthesis under certain stress conditions. May act as a fidelity factor of the translation reaction, by catalyzing a one-codon backward translocation of tRNAs on improperly translocated ribosomes. Back-translocation proceeds from a post-translocation (POST) complex to a pre-translocation (PRE) complex, thus giving elongation factor G a second chance to translocate the tRNAs correctly. Binds to ribosomes in a GTP-dependent manner.</text>
</comment>
<evidence type="ECO:0000256" key="6">
    <source>
        <dbReference type="ARBA" id="ARBA00023134"/>
    </source>
</evidence>
<sequence length="598" mass="67165">MSTERIRNFCIIAHIDHGKSTLADRLLEKTHTITSREFRHQMLDDMDLERERGITIKASAVALKLVRNGQEYNLNLIDTPGHVDFSYEVSRSLGACEGALLLVDASQGVEAQTVANAYLAMEHNLAIIPVISKIDLPQSRPYDVLTEMEKTLGISPEEAFMVSAKTGAGIDEIFDAIIKHIPPPKDSSDAPLKALIFDSVYDEYRGVIIYLRIFDGSIKVGDEIYMMKTNRSFKVEEVGVFKPKMVAKDGLSAGEVGYCIANIKSIRDVKVGDTVTHARERAAEALPGYRPPIPMVYCGIYPANNADFHLLREALERLSLNDSSFTFEPETSQALGFGFRCGFLGLLHMEIVQERLERESNINIVQTAPNVTYEILKINKEIVKVDNPEKVPPVNEIEEFREPIVRASFVLPTEYLGAIMQLAEARRGKYKGTEYLSEKRAILTYELPLSEIIFDFFDKMKSATRGYGTLDYDFIGYEHADLVKLDILVSGKRVDALSTIVHRKDADMKGRKLVKKLKNEISRHLFEVVLQAAIGSRIIARESIRPIAKNVTAKCYGGDITRKRKLLEKQKEGKKRMKSVGNVEIPQKAFLSVLSVDE</sequence>
<dbReference type="STRING" id="247490.KSU1_D0952"/>
<dbReference type="InterPro" id="IPR005225">
    <property type="entry name" value="Small_GTP-bd"/>
</dbReference>
<dbReference type="InterPro" id="IPR006297">
    <property type="entry name" value="EF-4"/>
</dbReference>
<dbReference type="InterPro" id="IPR038363">
    <property type="entry name" value="LepA_C_sf"/>
</dbReference>
<dbReference type="CDD" id="cd03699">
    <property type="entry name" value="EF4_II"/>
    <property type="match status" value="1"/>
</dbReference>
<keyword evidence="7 12" id="KW-0472">Membrane</keyword>
<comment type="similarity">
    <text evidence="10">Belongs to the GTP-binding elongation factor family. LepA subfamily.</text>
</comment>
<evidence type="ECO:0000256" key="8">
    <source>
        <dbReference type="ARBA" id="ARBA00050293"/>
    </source>
</evidence>
<dbReference type="CDD" id="cd16260">
    <property type="entry name" value="EF4_III"/>
    <property type="match status" value="1"/>
</dbReference>
<evidence type="ECO:0000256" key="7">
    <source>
        <dbReference type="ARBA" id="ARBA00023136"/>
    </source>
</evidence>
<evidence type="ECO:0000256" key="5">
    <source>
        <dbReference type="ARBA" id="ARBA00022917"/>
    </source>
</evidence>
<comment type="catalytic activity">
    <reaction evidence="8 12">
        <text>GTP + H2O = GDP + phosphate + H(+)</text>
        <dbReference type="Rhea" id="RHEA:19669"/>
        <dbReference type="ChEBI" id="CHEBI:15377"/>
        <dbReference type="ChEBI" id="CHEBI:15378"/>
        <dbReference type="ChEBI" id="CHEBI:37565"/>
        <dbReference type="ChEBI" id="CHEBI:43474"/>
        <dbReference type="ChEBI" id="CHEBI:58189"/>
        <dbReference type="EC" id="3.6.5.n1"/>
    </reaction>
</comment>
<dbReference type="GO" id="GO:0003924">
    <property type="term" value="F:GTPase activity"/>
    <property type="evidence" value="ECO:0007669"/>
    <property type="project" value="UniProtKB-UniRule"/>
</dbReference>
<dbReference type="OrthoDB" id="9804431at2"/>
<dbReference type="HAMAP" id="MF_00071">
    <property type="entry name" value="LepA"/>
    <property type="match status" value="1"/>
</dbReference>
<dbReference type="NCBIfam" id="TIGR00231">
    <property type="entry name" value="small_GTP"/>
    <property type="match status" value="1"/>
</dbReference>
<gene>
    <name evidence="12" type="primary">lepA</name>
    <name evidence="14" type="ORF">KSU1_D0952</name>
</gene>
<dbReference type="PROSITE" id="PS51722">
    <property type="entry name" value="G_TR_2"/>
    <property type="match status" value="1"/>
</dbReference>
<dbReference type="SMART" id="SM00838">
    <property type="entry name" value="EFG_C"/>
    <property type="match status" value="1"/>
</dbReference>
<dbReference type="eggNOG" id="COG0481">
    <property type="taxonomic scope" value="Bacteria"/>
</dbReference>
<accession>I3IRB6</accession>
<evidence type="ECO:0000256" key="3">
    <source>
        <dbReference type="ARBA" id="ARBA00022741"/>
    </source>
</evidence>
<dbReference type="Gene3D" id="3.30.70.870">
    <property type="entry name" value="Elongation Factor G (Translational Gtpase), domain 3"/>
    <property type="match status" value="1"/>
</dbReference>
<keyword evidence="5 12" id="KW-0648">Protein biosynthesis</keyword>
<dbReference type="EC" id="3.6.5.n1" evidence="11 12"/>
<feature type="binding site" evidence="12">
    <location>
        <begin position="16"/>
        <end position="21"/>
    </location>
    <ligand>
        <name>GTP</name>
        <dbReference type="ChEBI" id="CHEBI:37565"/>
    </ligand>
</feature>
<dbReference type="FunFam" id="3.30.70.240:FF:000007">
    <property type="entry name" value="Translation factor GUF1, mitochondrial"/>
    <property type="match status" value="1"/>
</dbReference>
<evidence type="ECO:0000256" key="11">
    <source>
        <dbReference type="ARBA" id="ARBA00066744"/>
    </source>
</evidence>
<keyword evidence="4 12" id="KW-0378">Hydrolase</keyword>
<feature type="binding site" evidence="12">
    <location>
        <begin position="132"/>
        <end position="135"/>
    </location>
    <ligand>
        <name>GTP</name>
        <dbReference type="ChEBI" id="CHEBI:37565"/>
    </ligand>
</feature>
<dbReference type="PANTHER" id="PTHR43512">
    <property type="entry name" value="TRANSLATION FACTOR GUF1-RELATED"/>
    <property type="match status" value="1"/>
</dbReference>
<dbReference type="Proteomes" id="UP000002985">
    <property type="component" value="Unassembled WGS sequence"/>
</dbReference>
<dbReference type="Pfam" id="PF14492">
    <property type="entry name" value="EFG_III"/>
    <property type="match status" value="1"/>
</dbReference>
<dbReference type="Pfam" id="PF00009">
    <property type="entry name" value="GTP_EFTU"/>
    <property type="match status" value="1"/>
</dbReference>
<dbReference type="InterPro" id="IPR035654">
    <property type="entry name" value="LepA_IV"/>
</dbReference>
<feature type="domain" description="Tr-type G" evidence="13">
    <location>
        <begin position="4"/>
        <end position="185"/>
    </location>
</feature>
<proteinExistence type="inferred from homology"/>
<dbReference type="Gene3D" id="3.30.70.240">
    <property type="match status" value="1"/>
</dbReference>
<dbReference type="SUPFAM" id="SSF52540">
    <property type="entry name" value="P-loop containing nucleoside triphosphate hydrolases"/>
    <property type="match status" value="1"/>
</dbReference>